<dbReference type="PANTHER" id="PTHR21011:SF1">
    <property type="entry name" value="SMALL RIBOSOMAL SUBUNIT PROTEIN BS6M"/>
    <property type="match status" value="1"/>
</dbReference>
<dbReference type="InterPro" id="IPR000529">
    <property type="entry name" value="Ribosomal_bS6"/>
</dbReference>
<comment type="similarity">
    <text evidence="1">Belongs to the bacterial ribosomal protein bS6 family.</text>
</comment>
<dbReference type="Proteomes" id="UP000515159">
    <property type="component" value="Chromosome 10"/>
</dbReference>
<evidence type="ECO:0000313" key="6">
    <source>
        <dbReference type="RefSeq" id="XP_033816849.1"/>
    </source>
</evidence>
<dbReference type="GeneID" id="117367889"/>
<dbReference type="KEGG" id="gsh:117367889"/>
<dbReference type="CDD" id="cd15465">
    <property type="entry name" value="bS6_mito"/>
    <property type="match status" value="1"/>
</dbReference>
<dbReference type="OrthoDB" id="268530at2759"/>
<feature type="region of interest" description="Disordered" evidence="4">
    <location>
        <begin position="41"/>
        <end position="62"/>
    </location>
</feature>
<evidence type="ECO:0000256" key="4">
    <source>
        <dbReference type="SAM" id="MobiDB-lite"/>
    </source>
</evidence>
<dbReference type="RefSeq" id="XP_033816849.1">
    <property type="nucleotide sequence ID" value="XM_033960958.1"/>
</dbReference>
<evidence type="ECO:0000256" key="2">
    <source>
        <dbReference type="ARBA" id="ARBA00035170"/>
    </source>
</evidence>
<name>A0A6P8SEQ7_GEOSA</name>
<dbReference type="SUPFAM" id="SSF54995">
    <property type="entry name" value="Ribosomal protein S6"/>
    <property type="match status" value="1"/>
</dbReference>
<evidence type="ECO:0000313" key="5">
    <source>
        <dbReference type="Proteomes" id="UP000515159"/>
    </source>
</evidence>
<dbReference type="AlphaFoldDB" id="A0A6P8SEQ7"/>
<dbReference type="Pfam" id="PF01250">
    <property type="entry name" value="Ribosomal_S6"/>
    <property type="match status" value="1"/>
</dbReference>
<dbReference type="InterPro" id="IPR035980">
    <property type="entry name" value="Ribosomal_bS6_sf"/>
</dbReference>
<keyword evidence="5" id="KW-1185">Reference proteome</keyword>
<dbReference type="GO" id="GO:0005763">
    <property type="term" value="C:mitochondrial small ribosomal subunit"/>
    <property type="evidence" value="ECO:0007669"/>
    <property type="project" value="TreeGrafter"/>
</dbReference>
<protein>
    <recommendedName>
        <fullName evidence="2">Small ribosomal subunit protein bS6m</fullName>
    </recommendedName>
    <alternativeName>
        <fullName evidence="3">28S ribosomal protein S6, mitochondrial</fullName>
    </alternativeName>
</protein>
<organism evidence="5 6">
    <name type="scientific">Geotrypetes seraphini</name>
    <name type="common">Gaboon caecilian</name>
    <name type="synonym">Caecilia seraphini</name>
    <dbReference type="NCBI Taxonomy" id="260995"/>
    <lineage>
        <taxon>Eukaryota</taxon>
        <taxon>Metazoa</taxon>
        <taxon>Chordata</taxon>
        <taxon>Craniata</taxon>
        <taxon>Vertebrata</taxon>
        <taxon>Euteleostomi</taxon>
        <taxon>Amphibia</taxon>
        <taxon>Gymnophiona</taxon>
        <taxon>Geotrypetes</taxon>
    </lineage>
</organism>
<dbReference type="InterPro" id="IPR014717">
    <property type="entry name" value="Transl_elong_EF1B/ribsomal_bS6"/>
</dbReference>
<accession>A0A6P8SEQ7</accession>
<reference evidence="6" key="1">
    <citation type="submission" date="2025-08" db="UniProtKB">
        <authorList>
            <consortium name="RefSeq"/>
        </authorList>
    </citation>
    <scope>IDENTIFICATION</scope>
</reference>
<evidence type="ECO:0000256" key="3">
    <source>
        <dbReference type="ARBA" id="ARBA00035365"/>
    </source>
</evidence>
<dbReference type="GO" id="GO:0070181">
    <property type="term" value="F:small ribosomal subunit rRNA binding"/>
    <property type="evidence" value="ECO:0007669"/>
    <property type="project" value="TreeGrafter"/>
</dbReference>
<dbReference type="GO" id="GO:0006412">
    <property type="term" value="P:translation"/>
    <property type="evidence" value="ECO:0007669"/>
    <property type="project" value="InterPro"/>
</dbReference>
<dbReference type="GO" id="GO:0003735">
    <property type="term" value="F:structural constituent of ribosome"/>
    <property type="evidence" value="ECO:0007669"/>
    <property type="project" value="InterPro"/>
</dbReference>
<dbReference type="PANTHER" id="PTHR21011">
    <property type="entry name" value="MITOCHONDRIAL 28S RIBOSOMAL PROTEIN S6"/>
    <property type="match status" value="1"/>
</dbReference>
<dbReference type="InParanoid" id="A0A6P8SEQ7"/>
<proteinExistence type="inferred from homology"/>
<dbReference type="Gene3D" id="3.30.70.60">
    <property type="match status" value="1"/>
</dbReference>
<gene>
    <name evidence="6" type="primary">LOC117367889</name>
</gene>
<sequence>MPRYKLTLILKAMQQPETAAAPKCTVEALIKHGAVVRNLENLGDRSPPCRNSKDSQQHARGGHFLVDMEAPSTVVPSMMEHLDRNSHVIRPTFCLRQRLSIALEECEGGEAA</sequence>
<evidence type="ECO:0000256" key="1">
    <source>
        <dbReference type="ARBA" id="ARBA00009512"/>
    </source>
</evidence>